<evidence type="ECO:0000313" key="3">
    <source>
        <dbReference type="EMBL" id="GAA1190250.1"/>
    </source>
</evidence>
<evidence type="ECO:0000313" key="4">
    <source>
        <dbReference type="Proteomes" id="UP001501371"/>
    </source>
</evidence>
<evidence type="ECO:0000256" key="2">
    <source>
        <dbReference type="SAM" id="SignalP"/>
    </source>
</evidence>
<proteinExistence type="predicted"/>
<gene>
    <name evidence="3" type="ORF">GCM10009654_54710</name>
</gene>
<feature type="chain" id="PRO_5046726568" description="SH3 domain-containing protein" evidence="2">
    <location>
        <begin position="20"/>
        <end position="133"/>
    </location>
</feature>
<sequence>MACAAALLLGVSAAPAAQADPAPSSAAAVTATVPSATAASADVQACTSPKPTDKSSGEGTPKGDYALVRSAPSSSCTAEYLVGTDVTLHYHCWVTNSAGNKWTHVRIDKTKISGWVWNGALDDGGSQAADNEC</sequence>
<evidence type="ECO:0000256" key="1">
    <source>
        <dbReference type="SAM" id="MobiDB-lite"/>
    </source>
</evidence>
<evidence type="ECO:0008006" key="5">
    <source>
        <dbReference type="Google" id="ProtNLM"/>
    </source>
</evidence>
<dbReference type="EMBL" id="BAAAKV010000060">
    <property type="protein sequence ID" value="GAA1190250.1"/>
    <property type="molecule type" value="Genomic_DNA"/>
</dbReference>
<feature type="region of interest" description="Disordered" evidence="1">
    <location>
        <begin position="38"/>
        <end position="64"/>
    </location>
</feature>
<feature type="signal peptide" evidence="2">
    <location>
        <begin position="1"/>
        <end position="19"/>
    </location>
</feature>
<keyword evidence="4" id="KW-1185">Reference proteome</keyword>
<accession>A0ABN1V4S3</accession>
<organism evidence="3 4">
    <name type="scientific">Streptomyces hebeiensis</name>
    <dbReference type="NCBI Taxonomy" id="229486"/>
    <lineage>
        <taxon>Bacteria</taxon>
        <taxon>Bacillati</taxon>
        <taxon>Actinomycetota</taxon>
        <taxon>Actinomycetes</taxon>
        <taxon>Kitasatosporales</taxon>
        <taxon>Streptomycetaceae</taxon>
        <taxon>Streptomyces</taxon>
    </lineage>
</organism>
<comment type="caution">
    <text evidence="3">The sequence shown here is derived from an EMBL/GenBank/DDBJ whole genome shotgun (WGS) entry which is preliminary data.</text>
</comment>
<keyword evidence="2" id="KW-0732">Signal</keyword>
<reference evidence="3 4" key="1">
    <citation type="journal article" date="2019" name="Int. J. Syst. Evol. Microbiol.">
        <title>The Global Catalogue of Microorganisms (GCM) 10K type strain sequencing project: providing services to taxonomists for standard genome sequencing and annotation.</title>
        <authorList>
            <consortium name="The Broad Institute Genomics Platform"/>
            <consortium name="The Broad Institute Genome Sequencing Center for Infectious Disease"/>
            <person name="Wu L."/>
            <person name="Ma J."/>
        </authorList>
    </citation>
    <scope>NUCLEOTIDE SEQUENCE [LARGE SCALE GENOMIC DNA]</scope>
    <source>
        <strain evidence="3 4">JCM 12696</strain>
    </source>
</reference>
<dbReference type="Proteomes" id="UP001501371">
    <property type="component" value="Unassembled WGS sequence"/>
</dbReference>
<name>A0ABN1V4S3_9ACTN</name>
<protein>
    <recommendedName>
        <fullName evidence="5">SH3 domain-containing protein</fullName>
    </recommendedName>
</protein>